<gene>
    <name evidence="3" type="ORF">DQ392_33760</name>
</gene>
<dbReference type="Proteomes" id="UP000253507">
    <property type="component" value="Unassembled WGS sequence"/>
</dbReference>
<sequence>MSRSKGLSSLPSSHPKGHAAGAHACNPDKVEYTPPGTRQDLDRILRDYQVDPDPDGLVEYPRNWILHAGAGLLGMNESVTAREADMLDGLGLAGLKDFKDVQGKAFDTADDRFAPDMRGGKPDRNDNHNDAFRHTYWNALMTKKYGAQWTEKYATTHETRPGNTPEREAMDLYNNELGRRIAQDHPDASEKELADLVEKAVQDGDTVVVDHGGGRLAFSDQISSSETGEPKLRPPERQQPNKSSDLGGGSALGDDSGS</sequence>
<name>A0A367E7Q1_9ACTN</name>
<protein>
    <recommendedName>
        <fullName evidence="2">DUF6973 domain-containing protein</fullName>
    </recommendedName>
</protein>
<proteinExistence type="predicted"/>
<feature type="compositionally biased region" description="Low complexity" evidence="1">
    <location>
        <begin position="1"/>
        <end position="14"/>
    </location>
</feature>
<feature type="region of interest" description="Disordered" evidence="1">
    <location>
        <begin position="1"/>
        <end position="40"/>
    </location>
</feature>
<evidence type="ECO:0000256" key="1">
    <source>
        <dbReference type="SAM" id="MobiDB-lite"/>
    </source>
</evidence>
<feature type="region of interest" description="Disordered" evidence="1">
    <location>
        <begin position="211"/>
        <end position="258"/>
    </location>
</feature>
<comment type="caution">
    <text evidence="3">The sequence shown here is derived from an EMBL/GenBank/DDBJ whole genome shotgun (WGS) entry which is preliminary data.</text>
</comment>
<dbReference type="Pfam" id="PF22322">
    <property type="entry name" value="DUF6973"/>
    <property type="match status" value="1"/>
</dbReference>
<keyword evidence="4" id="KW-1185">Reference proteome</keyword>
<dbReference type="EMBL" id="QOIM01000058">
    <property type="protein sequence ID" value="RCG13270.1"/>
    <property type="molecule type" value="Genomic_DNA"/>
</dbReference>
<dbReference type="RefSeq" id="WP_114019520.1">
    <property type="nucleotide sequence ID" value="NZ_QOIM01000058.1"/>
</dbReference>
<evidence type="ECO:0000313" key="4">
    <source>
        <dbReference type="Proteomes" id="UP000253507"/>
    </source>
</evidence>
<dbReference type="AlphaFoldDB" id="A0A367E7Q1"/>
<feature type="domain" description="DUF6973" evidence="2">
    <location>
        <begin position="101"/>
        <end position="204"/>
    </location>
</feature>
<evidence type="ECO:0000259" key="2">
    <source>
        <dbReference type="Pfam" id="PF22322"/>
    </source>
</evidence>
<reference evidence="3 4" key="1">
    <citation type="submission" date="2018-06" db="EMBL/GenBank/DDBJ databases">
        <title>Streptomyces reniochalinae sp. nov. and Streptomyces diacarnus sp. nov. from marine sponges.</title>
        <authorList>
            <person name="Li L."/>
        </authorList>
    </citation>
    <scope>NUCLEOTIDE SEQUENCE [LARGE SCALE GENOMIC DNA]</scope>
    <source>
        <strain evidence="3 4">LHW50302</strain>
    </source>
</reference>
<dbReference type="OrthoDB" id="5994822at2"/>
<evidence type="ECO:0000313" key="3">
    <source>
        <dbReference type="EMBL" id="RCG13270.1"/>
    </source>
</evidence>
<accession>A0A367E7Q1</accession>
<dbReference type="InterPro" id="IPR054246">
    <property type="entry name" value="DUF6973"/>
</dbReference>
<organism evidence="3 4">
    <name type="scientific">Streptomyces reniochalinae</name>
    <dbReference type="NCBI Taxonomy" id="2250578"/>
    <lineage>
        <taxon>Bacteria</taxon>
        <taxon>Bacillati</taxon>
        <taxon>Actinomycetota</taxon>
        <taxon>Actinomycetes</taxon>
        <taxon>Kitasatosporales</taxon>
        <taxon>Streptomycetaceae</taxon>
        <taxon>Streptomyces</taxon>
    </lineage>
</organism>